<feature type="region of interest" description="Disordered" evidence="1">
    <location>
        <begin position="52"/>
        <end position="109"/>
    </location>
</feature>
<comment type="caution">
    <text evidence="2">The sequence shown here is derived from an EMBL/GenBank/DDBJ whole genome shotgun (WGS) entry which is preliminary data.</text>
</comment>
<evidence type="ECO:0000313" key="2">
    <source>
        <dbReference type="EMBL" id="GGH69401.1"/>
    </source>
</evidence>
<feature type="compositionally biased region" description="Basic residues" evidence="1">
    <location>
        <begin position="93"/>
        <end position="109"/>
    </location>
</feature>
<keyword evidence="3" id="KW-1185">Reference proteome</keyword>
<protein>
    <submittedName>
        <fullName evidence="2">Uncharacterized protein</fullName>
    </submittedName>
</protein>
<dbReference type="RefSeq" id="WP_172238439.1">
    <property type="nucleotide sequence ID" value="NZ_BMDD01000001.1"/>
</dbReference>
<feature type="compositionally biased region" description="Basic and acidic residues" evidence="1">
    <location>
        <begin position="54"/>
        <end position="92"/>
    </location>
</feature>
<reference evidence="3" key="1">
    <citation type="journal article" date="2019" name="Int. J. Syst. Evol. Microbiol.">
        <title>The Global Catalogue of Microorganisms (GCM) 10K type strain sequencing project: providing services to taxonomists for standard genome sequencing and annotation.</title>
        <authorList>
            <consortium name="The Broad Institute Genomics Platform"/>
            <consortium name="The Broad Institute Genome Sequencing Center for Infectious Disease"/>
            <person name="Wu L."/>
            <person name="Ma J."/>
        </authorList>
    </citation>
    <scope>NUCLEOTIDE SEQUENCE [LARGE SCALE GENOMIC DNA]</scope>
    <source>
        <strain evidence="3">CCM 8702</strain>
    </source>
</reference>
<sequence>MQFIGQKVEHASYGQGQIVHQEDQRIEVKFASEAETRKFMYPDAFEKFLSMNDPKSKTQVEQDVQRMHEGRREEREETERKWVESKEAEAAAKKAKKAPVRKKAVAKQA</sequence>
<gene>
    <name evidence="2" type="ORF">GCM10007362_04430</name>
</gene>
<name>A0ABQ1ZMP0_9BACL</name>
<dbReference type="EMBL" id="BMDD01000001">
    <property type="protein sequence ID" value="GGH69401.1"/>
    <property type="molecule type" value="Genomic_DNA"/>
</dbReference>
<organism evidence="2 3">
    <name type="scientific">Saccharibacillus endophyticus</name>
    <dbReference type="NCBI Taxonomy" id="2060666"/>
    <lineage>
        <taxon>Bacteria</taxon>
        <taxon>Bacillati</taxon>
        <taxon>Bacillota</taxon>
        <taxon>Bacilli</taxon>
        <taxon>Bacillales</taxon>
        <taxon>Paenibacillaceae</taxon>
        <taxon>Saccharibacillus</taxon>
    </lineage>
</organism>
<evidence type="ECO:0000256" key="1">
    <source>
        <dbReference type="SAM" id="MobiDB-lite"/>
    </source>
</evidence>
<accession>A0ABQ1ZMP0</accession>
<dbReference type="Proteomes" id="UP000605427">
    <property type="component" value="Unassembled WGS sequence"/>
</dbReference>
<evidence type="ECO:0000313" key="3">
    <source>
        <dbReference type="Proteomes" id="UP000605427"/>
    </source>
</evidence>
<proteinExistence type="predicted"/>